<dbReference type="Pfam" id="PF00534">
    <property type="entry name" value="Glycos_transf_1"/>
    <property type="match status" value="1"/>
</dbReference>
<name>A0AA90ZKQ0_9BACT</name>
<dbReference type="EMBL" id="VZCW01000240">
    <property type="protein sequence ID" value="MQN13022.1"/>
    <property type="molecule type" value="Genomic_DNA"/>
</dbReference>
<evidence type="ECO:0000313" key="3">
    <source>
        <dbReference type="EMBL" id="MQN13022.1"/>
    </source>
</evidence>
<organism evidence="3 4">
    <name type="scientific">Segatella copri</name>
    <dbReference type="NCBI Taxonomy" id="165179"/>
    <lineage>
        <taxon>Bacteria</taxon>
        <taxon>Pseudomonadati</taxon>
        <taxon>Bacteroidota</taxon>
        <taxon>Bacteroidia</taxon>
        <taxon>Bacteroidales</taxon>
        <taxon>Prevotellaceae</taxon>
        <taxon>Segatella</taxon>
    </lineage>
</organism>
<evidence type="ECO:0000259" key="2">
    <source>
        <dbReference type="Pfam" id="PF00534"/>
    </source>
</evidence>
<feature type="domain" description="Glycosyl transferase family 1" evidence="2">
    <location>
        <begin position="187"/>
        <end position="343"/>
    </location>
</feature>
<dbReference type="Proteomes" id="UP000442105">
    <property type="component" value="Unassembled WGS sequence"/>
</dbReference>
<dbReference type="CDD" id="cd03801">
    <property type="entry name" value="GT4_PimA-like"/>
    <property type="match status" value="1"/>
</dbReference>
<keyword evidence="1" id="KW-0808">Transferase</keyword>
<evidence type="ECO:0000313" key="4">
    <source>
        <dbReference type="Proteomes" id="UP000442105"/>
    </source>
</evidence>
<dbReference type="GO" id="GO:0009103">
    <property type="term" value="P:lipopolysaccharide biosynthetic process"/>
    <property type="evidence" value="ECO:0007669"/>
    <property type="project" value="TreeGrafter"/>
</dbReference>
<dbReference type="RefSeq" id="WP_153128687.1">
    <property type="nucleotide sequence ID" value="NZ_VZCW01000240.1"/>
</dbReference>
<accession>A0AA90ZKQ0</accession>
<proteinExistence type="predicted"/>
<dbReference type="GO" id="GO:0016757">
    <property type="term" value="F:glycosyltransferase activity"/>
    <property type="evidence" value="ECO:0007669"/>
    <property type="project" value="InterPro"/>
</dbReference>
<protein>
    <submittedName>
        <fullName evidence="3">Glycosyltransferase</fullName>
    </submittedName>
</protein>
<dbReference type="Gene3D" id="3.40.50.2000">
    <property type="entry name" value="Glycogen Phosphorylase B"/>
    <property type="match status" value="2"/>
</dbReference>
<evidence type="ECO:0000256" key="1">
    <source>
        <dbReference type="ARBA" id="ARBA00022679"/>
    </source>
</evidence>
<dbReference type="PANTHER" id="PTHR46401:SF2">
    <property type="entry name" value="GLYCOSYLTRANSFERASE WBBK-RELATED"/>
    <property type="match status" value="1"/>
</dbReference>
<dbReference type="InterPro" id="IPR001296">
    <property type="entry name" value="Glyco_trans_1"/>
</dbReference>
<dbReference type="SUPFAM" id="SSF53756">
    <property type="entry name" value="UDP-Glycosyltransferase/glycogen phosphorylase"/>
    <property type="match status" value="1"/>
</dbReference>
<dbReference type="AlphaFoldDB" id="A0AA90ZKQ0"/>
<comment type="caution">
    <text evidence="3">The sequence shown here is derived from an EMBL/GenBank/DDBJ whole genome shotgun (WGS) entry which is preliminary data.</text>
</comment>
<reference evidence="4" key="1">
    <citation type="submission" date="2019-09" db="EMBL/GenBank/DDBJ databases">
        <title>Distinct polysaccharide growth profiles of human intestinal Prevotella copri isolates.</title>
        <authorList>
            <person name="Fehlner-Peach H."/>
            <person name="Magnabosco C."/>
            <person name="Raghavan V."/>
            <person name="Scher J.U."/>
            <person name="Tett A."/>
            <person name="Cox L.M."/>
            <person name="Gottsegen C."/>
            <person name="Watters A."/>
            <person name="Wiltshire- Gordon J.D."/>
            <person name="Segata N."/>
            <person name="Bonneau R."/>
            <person name="Littman D.R."/>
        </authorList>
    </citation>
    <scope>NUCLEOTIDE SEQUENCE [LARGE SCALE GENOMIC DNA]</scope>
    <source>
        <strain evidence="4">iAQ1179</strain>
    </source>
</reference>
<gene>
    <name evidence="3" type="ORF">F7D95_09355</name>
</gene>
<sequence length="369" mass="42697">MTKKKITWITPTCFVDVDLPIIKELQSVYNIHWIVILRPKDGENTKAYIDDTLGNDKMVYISYEWQKHRMRSLKNIFFIFNLIRKIKNDNSDVYYTSEYAMPCGIWFYKWLLPIGKTIAACHNVTTPNGASNENFVRFYTAKWLSTFSNIQTFSNSQKKALLNKYDNKNVLMAHLALKDYGNPTKKVAKNDITFLVFGNIIKYKRIDLLLKAANILNRKGIFNFKIKIAGNCKDWASNYAPLIEHPEIYDLDIRRIPNGAVADLFAESDYFVMPYQDIAQSGAITVAFRYNLPVLCSDIEQFSEFVTDGVTGFTFKSQDEQALADKMEWILNNHQQIYNSVKANEQKFVDENLTLASIVNKYKAFFDAL</sequence>
<dbReference type="PANTHER" id="PTHR46401">
    <property type="entry name" value="GLYCOSYLTRANSFERASE WBBK-RELATED"/>
    <property type="match status" value="1"/>
</dbReference>